<comment type="caution">
    <text evidence="2">The sequence shown here is derived from an EMBL/GenBank/DDBJ whole genome shotgun (WGS) entry which is preliminary data.</text>
</comment>
<evidence type="ECO:0000313" key="3">
    <source>
        <dbReference type="Proteomes" id="UP000807469"/>
    </source>
</evidence>
<evidence type="ECO:0000313" key="2">
    <source>
        <dbReference type="EMBL" id="KAF9485326.1"/>
    </source>
</evidence>
<keyword evidence="3" id="KW-1185">Reference proteome</keyword>
<feature type="region of interest" description="Disordered" evidence="1">
    <location>
        <begin position="1"/>
        <end position="40"/>
    </location>
</feature>
<accession>A0A9P5ZG78</accession>
<dbReference type="EMBL" id="MU155136">
    <property type="protein sequence ID" value="KAF9485326.1"/>
    <property type="molecule type" value="Genomic_DNA"/>
</dbReference>
<reference evidence="2" key="1">
    <citation type="submission" date="2020-11" db="EMBL/GenBank/DDBJ databases">
        <authorList>
            <consortium name="DOE Joint Genome Institute"/>
            <person name="Ahrendt S."/>
            <person name="Riley R."/>
            <person name="Andreopoulos W."/>
            <person name="Labutti K."/>
            <person name="Pangilinan J."/>
            <person name="Ruiz-Duenas F.J."/>
            <person name="Barrasa J.M."/>
            <person name="Sanchez-Garcia M."/>
            <person name="Camarero S."/>
            <person name="Miyauchi S."/>
            <person name="Serrano A."/>
            <person name="Linde D."/>
            <person name="Babiker R."/>
            <person name="Drula E."/>
            <person name="Ayuso-Fernandez I."/>
            <person name="Pacheco R."/>
            <person name="Padilla G."/>
            <person name="Ferreira P."/>
            <person name="Barriuso J."/>
            <person name="Kellner H."/>
            <person name="Castanera R."/>
            <person name="Alfaro M."/>
            <person name="Ramirez L."/>
            <person name="Pisabarro A.G."/>
            <person name="Kuo A."/>
            <person name="Tritt A."/>
            <person name="Lipzen A."/>
            <person name="He G."/>
            <person name="Yan M."/>
            <person name="Ng V."/>
            <person name="Cullen D."/>
            <person name="Martin F."/>
            <person name="Rosso M.-N."/>
            <person name="Henrissat B."/>
            <person name="Hibbett D."/>
            <person name="Martinez A.T."/>
            <person name="Grigoriev I.V."/>
        </authorList>
    </citation>
    <scope>NUCLEOTIDE SEQUENCE</scope>
    <source>
        <strain evidence="2">CIRM-BRFM 674</strain>
    </source>
</reference>
<feature type="region of interest" description="Disordered" evidence="1">
    <location>
        <begin position="283"/>
        <end position="311"/>
    </location>
</feature>
<dbReference type="OrthoDB" id="3269353at2759"/>
<feature type="compositionally biased region" description="Pro residues" evidence="1">
    <location>
        <begin position="1"/>
        <end position="21"/>
    </location>
</feature>
<proteinExistence type="predicted"/>
<feature type="compositionally biased region" description="Basic and acidic residues" evidence="1">
    <location>
        <begin position="283"/>
        <end position="293"/>
    </location>
</feature>
<feature type="compositionally biased region" description="Low complexity" evidence="1">
    <location>
        <begin position="29"/>
        <end position="40"/>
    </location>
</feature>
<organism evidence="2 3">
    <name type="scientific">Pholiota conissans</name>
    <dbReference type="NCBI Taxonomy" id="109636"/>
    <lineage>
        <taxon>Eukaryota</taxon>
        <taxon>Fungi</taxon>
        <taxon>Dikarya</taxon>
        <taxon>Basidiomycota</taxon>
        <taxon>Agaricomycotina</taxon>
        <taxon>Agaricomycetes</taxon>
        <taxon>Agaricomycetidae</taxon>
        <taxon>Agaricales</taxon>
        <taxon>Agaricineae</taxon>
        <taxon>Strophariaceae</taxon>
        <taxon>Pholiota</taxon>
    </lineage>
</organism>
<feature type="compositionally biased region" description="Polar residues" evidence="1">
    <location>
        <begin position="960"/>
        <end position="979"/>
    </location>
</feature>
<sequence>MASPFHRPPPFQFPRGPPSPPDTNSDTVIPGMPIPISSSLPLSGQDFGAHDTSLLNTSPDPRLKKSSSIQYHLSGLRDTKDRASPSHLRGGKPLIIIIPPSNLLQDRGSTLTGVNGPLNRLSHGVVMPLFPSLFGQLTAIAREFNFPSTSGLCLYYHYTEDGITLTPRISEDSWQTLWVHLSDPPLPNERRHLISGKVEFDVDHRLARWYGPWISTMHRELSDSSQLYPHTAPSHVHFRGESRTTVTDGRLFEDDAGENFAIQQHSAPIVRHAPRKLSLVERFESPSRSEIKSTPHALATPPEHIPTSSQVLSPIVQEDEPKSARHDLNSRVKSWRASAQLCPTPLAATGQTSLEPPNLPNSIVLDRAQADEVEELNMEDYIWSISSAGPLSPGEMSPIMWSRVPSVHLDTRLEGSVCSTPSIQTSYGPLDCDDFSLLEYVQPSRVSSPDIAHRLYEHRPETPLTSTTWGAPLSCPPSPLSFSRVASPDLAQRLYENVPDTPLTATSWGAPLSYPPSPPCLSPVPSLDLGERSTFDDSLRQFKYDSPSIMDTESFPPFNRPWSHVWPYTEHNQTDSLAENTISDAEIPSTTDRPWSHVWPYTETGHTDSILQAWPFAERTLPNFPNEKSISESRNAPSSIRPWSHVWPYTESVPLLSNNAEVTPSADISSVTPRQWSHVWPYNERTQSDYGDGHLASESAKPRSRVCPHSQHKEEVAVPLNPSDQSNAIKDSRVWPYVWPYITLDAGYTSSWTFGYPNANIYQPLYPYLNIYPPMEKRTLVGPVGTGSYFTPIDYPHNLLAIYPAFQRADAYPHNLSNIYPTMAGSLTPMAHNRAHSHSFDDPSQDAVHIAVLDSLGHISAKTSQTRHSDAESYPFFNLYPPLQSPFFSHLSLYMYGPRSQYPEFEIYPPLPVHVSAIKRSEEAVTLPSSKSGGYPNFNLYPHVYPYFDLYGNVVEVENDSNPKPSSTTELPRQHPTSNPYPVAYPRFEIYPSTVDKDGGNCSRLNDRNSEMTSAFKETAYPFFNLYPNLYPFLEIYPPLNDTTLSSEENEVPLWRTQQQPSLTPMYPSFDPYPGVYPHLDIYPSSHEMTKTSTFPMNLEIWGNQTVGSVGSMQAYPYFNIYPSIYPYFDIYPAPYFETNQYQSTYISALSSIPPTIDVRAATRYPIFNLYPAVYPHFDLYPPLLEVPSVKLMTNLKPSSRLTHAELHAMVMMETGSFKSMSRSGGTETHSRSGTLLSGEIEADSRFNLRGSLTSTRKTQTTLAHPQDVKKSFKQESLSSGVNFANHNSYSIRPSQSPRPSLAFRQLARSGSLHEPTGSLPPRPASFALDRTPTGLPSLHEQDHAEVATTKPLARKRDSIVLQRIKAYDSTVEFLGGSTKDTIAKFPMPPKIPLPPLPMDRAS</sequence>
<evidence type="ECO:0000256" key="1">
    <source>
        <dbReference type="SAM" id="MobiDB-lite"/>
    </source>
</evidence>
<feature type="compositionally biased region" description="Polar residues" evidence="1">
    <location>
        <begin position="1251"/>
        <end position="1264"/>
    </location>
</feature>
<name>A0A9P5ZG78_9AGAR</name>
<protein>
    <submittedName>
        <fullName evidence="2">Uncharacterized protein</fullName>
    </submittedName>
</protein>
<dbReference type="Proteomes" id="UP000807469">
    <property type="component" value="Unassembled WGS sequence"/>
</dbReference>
<feature type="region of interest" description="Disordered" evidence="1">
    <location>
        <begin position="958"/>
        <end position="979"/>
    </location>
</feature>
<feature type="region of interest" description="Disordered" evidence="1">
    <location>
        <begin position="1219"/>
        <end position="1275"/>
    </location>
</feature>
<feature type="compositionally biased region" description="Polar residues" evidence="1">
    <location>
        <begin position="1219"/>
        <end position="1236"/>
    </location>
</feature>
<gene>
    <name evidence="2" type="ORF">BDN70DRAFT_871349</name>
</gene>